<keyword evidence="2" id="KW-1133">Transmembrane helix</keyword>
<keyword evidence="2" id="KW-0812">Transmembrane</keyword>
<dbReference type="InterPro" id="IPR041498">
    <property type="entry name" value="Big_6"/>
</dbReference>
<feature type="compositionally biased region" description="Low complexity" evidence="1">
    <location>
        <begin position="1153"/>
        <end position="1172"/>
    </location>
</feature>
<feature type="region of interest" description="Disordered" evidence="1">
    <location>
        <begin position="830"/>
        <end position="897"/>
    </location>
</feature>
<dbReference type="GO" id="GO:0005975">
    <property type="term" value="P:carbohydrate metabolic process"/>
    <property type="evidence" value="ECO:0007669"/>
    <property type="project" value="UniProtKB-ARBA"/>
</dbReference>
<sequence length="1525" mass="151388">MAGLVVGAHGPGLGMAMAGEVLDCSEGVPGLEVGETAFSEPDADSGTRTAMFTIGNRGDRVLSGITVEQDLSGVLDDTAWGGVQGPGGGRVRLDGETFTWSGDLSAGDEAKVTYRLSDLEADTPDDPESDPVSSTEFDVVTTATSTDCGAADDAGSTEDPQPDASEPDADEDASRGEAEPAARESDPESAVGTLTGVQIRPVAASGMCWEAASNGIGAKLTLQTCSATRSMQKWDVTTDDRILLNSNNARCVENAGNSTALSQQLQLGSTCTSGATNATWPYQTATGTYRAGAFVNTFVNLCADVRNGVYTAGAVLQTFTCNAGASQTFSVGTADFAASAQTNVTGKPGASVTPEVKVRNLGPQPSIGQSLNITGSSGFAMTSAARTNAASVGYNACTINSATTATCPTSSNVWFTDTGTSAHNGDGSGLVAVTGTIPASATPGTVYNVCGTSVAAVTVDTVSTNDSACATVTVIPAAPDLKMTAGSASVTGDAGSNVDTTFTLDNLATDALDYAQNPLVSFTEPSGYTITGISGPSGWACNTAALLCTYSSNFAAGATAAFTVSGTIAVGSDAGTTLGNVTASASTSGTRWTDSNTANNSTTEAVNVSATVDVAMAKQGPTTGTIRNTVTYQVTATNSGTAKVNGMTITDTVPSSLTGVTWTCTATSGSSCGTASGSGNGVSLTGSVAPSGVITVTITGTVADAAAGTTITNTASVSMPSGFTNNGTASDSVDTAIEPAADLATTKQVQGSTPVVPGRTFDYVITIANEGPSQATNVTATDVLPAALTFVSGQDCSANGQTVTCGPQATLDANDSHSWTITVKLSSAYPGDGSDIRNVATASSDVHDPNPDNDSSNPNADDDNDGHPDGGLPGGTVADPESDLSTTKQVQGSGPVVPGNDFNYLITVTNNGPSDAANIKATDVLPATLAFVSGAGCTASGQTVTCGPRATLVAGASASWTITVKLVPSYTGDGSEIRNVATASSDTIDPDPDNNASDPNADDDNDGHPDGGLPGGTAGDPSADLSTAKVALNTAPVAAGSFFDYRVTVTNAGPSNAANVTATDDLPIGLLFSQGTGCSASGQTVTCGPQATLAPNGSVVWTFTVQIDPAYTGDGSDLGNIATAHADTDDPNPGNDANPAPGVTPNGGVTDRPTITDPADGTTTGDDTPTFTGTGVLGYSVTVVIGNAEPVCTGAVQAGGTWTCTPTAPLADGTDSYTPVADDGTGGTIAGTPVEITVDTQAPPPPSLIRVVGDLDGSGVTVMGSGEIGDTVTVDGPTGVLVCTAQVAADGSWSCHGEIVGSGPLMVTETDPVGNTSEPVSVLATDLDVDIALPLHITDRGVVTVTISNSGPMVAPGAEFMLNLPRILELAGPAEGADCTGTTTLICSIEDQIDRSESANTEAEAGVVAEAGAAEALVAAATVSIPVRVPSGCRADSDAGTVAVFVAPTEGGIDMAASDNTAAADTSVPAGGDCAAQTQTQTQDQSLAVTGATTAPMVQIGLLAVALGSALVAAQWLTRMRRSQI</sequence>
<dbReference type="Pfam" id="PF01345">
    <property type="entry name" value="DUF11"/>
    <property type="match status" value="5"/>
</dbReference>
<dbReference type="InterPro" id="IPR051172">
    <property type="entry name" value="Chlamydia_OmcB"/>
</dbReference>
<keyword evidence="2" id="KW-0472">Membrane</keyword>
<dbReference type="InterPro" id="IPR047589">
    <property type="entry name" value="DUF11_rpt"/>
</dbReference>
<gene>
    <name evidence="5" type="ORF">J2S69_004528</name>
    <name evidence="4" type="ORF">O2L01_13650</name>
</gene>
<feature type="region of interest" description="Disordered" evidence="1">
    <location>
        <begin position="145"/>
        <end position="194"/>
    </location>
</feature>
<reference evidence="4" key="1">
    <citation type="submission" date="2022-12" db="EMBL/GenBank/DDBJ databases">
        <title>Gycomyces niveus sp.nov., a novel actinomycete isolated from soil in Shouguang.</title>
        <authorList>
            <person name="Yang X."/>
        </authorList>
    </citation>
    <scope>NUCLEOTIDE SEQUENCE</scope>
    <source>
        <strain evidence="4">DSM 44724</strain>
    </source>
</reference>
<dbReference type="EMBL" id="JAVDYD010000001">
    <property type="protein sequence ID" value="MDR7340809.1"/>
    <property type="molecule type" value="Genomic_DNA"/>
</dbReference>
<evidence type="ECO:0000256" key="2">
    <source>
        <dbReference type="SAM" id="Phobius"/>
    </source>
</evidence>
<dbReference type="InterPro" id="IPR044016">
    <property type="entry name" value="Big_13"/>
</dbReference>
<dbReference type="InterPro" id="IPR013783">
    <property type="entry name" value="Ig-like_fold"/>
</dbReference>
<feature type="transmembrane region" description="Helical" evidence="2">
    <location>
        <begin position="1497"/>
        <end position="1517"/>
    </location>
</feature>
<dbReference type="Pfam" id="PF19077">
    <property type="entry name" value="Big_13"/>
    <property type="match status" value="1"/>
</dbReference>
<keyword evidence="7" id="KW-1185">Reference proteome</keyword>
<dbReference type="Gene3D" id="2.60.40.10">
    <property type="entry name" value="Immunoglobulins"/>
    <property type="match status" value="3"/>
</dbReference>
<evidence type="ECO:0000313" key="6">
    <source>
        <dbReference type="Proteomes" id="UP001145799"/>
    </source>
</evidence>
<dbReference type="Proteomes" id="UP001145799">
    <property type="component" value="Unassembled WGS sequence"/>
</dbReference>
<dbReference type="SMART" id="SM00458">
    <property type="entry name" value="RICIN"/>
    <property type="match status" value="1"/>
</dbReference>
<accession>A0A9X3PUN8</accession>
<evidence type="ECO:0000313" key="4">
    <source>
        <dbReference type="EMBL" id="MDA1386033.1"/>
    </source>
</evidence>
<dbReference type="PANTHER" id="PTHR34819">
    <property type="entry name" value="LARGE CYSTEINE-RICH PERIPLASMIC PROTEIN OMCB"/>
    <property type="match status" value="1"/>
</dbReference>
<dbReference type="RefSeq" id="WP_270122498.1">
    <property type="nucleotide sequence ID" value="NZ_BAAAOM010000001.1"/>
</dbReference>
<dbReference type="SUPFAM" id="SSF50370">
    <property type="entry name" value="Ricin B-like lectins"/>
    <property type="match status" value="1"/>
</dbReference>
<protein>
    <submittedName>
        <fullName evidence="5">Repeat protein (TIGR01451 family)</fullName>
    </submittedName>
    <submittedName>
        <fullName evidence="4">Ricin-type beta-trefoil lectin domain protein</fullName>
    </submittedName>
</protein>
<evidence type="ECO:0000259" key="3">
    <source>
        <dbReference type="SMART" id="SM00458"/>
    </source>
</evidence>
<feature type="compositionally biased region" description="Low complexity" evidence="1">
    <location>
        <begin position="1131"/>
        <end position="1141"/>
    </location>
</feature>
<reference evidence="5 7" key="2">
    <citation type="submission" date="2023-07" db="EMBL/GenBank/DDBJ databases">
        <title>Sequencing the genomes of 1000 actinobacteria strains.</title>
        <authorList>
            <person name="Klenk H.-P."/>
        </authorList>
    </citation>
    <scope>NUCLEOTIDE SEQUENCE [LARGE SCALE GENOMIC DNA]</scope>
    <source>
        <strain evidence="5 7">DSM 44724</strain>
    </source>
</reference>
<dbReference type="PROSITE" id="PS50231">
    <property type="entry name" value="RICIN_B_LECTIN"/>
    <property type="match status" value="1"/>
</dbReference>
<feature type="region of interest" description="Disordered" evidence="1">
    <location>
        <begin position="1123"/>
        <end position="1172"/>
    </location>
</feature>
<evidence type="ECO:0000256" key="1">
    <source>
        <dbReference type="SAM" id="MobiDB-lite"/>
    </source>
</evidence>
<feature type="domain" description="Ricin B lectin" evidence="3">
    <location>
        <begin position="195"/>
        <end position="332"/>
    </location>
</feature>
<feature type="region of interest" description="Disordered" evidence="1">
    <location>
        <begin position="118"/>
        <end position="137"/>
    </location>
</feature>
<dbReference type="CDD" id="cd00161">
    <property type="entry name" value="beta-trefoil_Ricin-like"/>
    <property type="match status" value="1"/>
</dbReference>
<dbReference type="PANTHER" id="PTHR34819:SF3">
    <property type="entry name" value="CELL SURFACE PROTEIN"/>
    <property type="match status" value="1"/>
</dbReference>
<dbReference type="Proteomes" id="UP001183604">
    <property type="component" value="Unassembled WGS sequence"/>
</dbReference>
<dbReference type="NCBIfam" id="TIGR01451">
    <property type="entry name" value="B_ant_repeat"/>
    <property type="match status" value="4"/>
</dbReference>
<feature type="compositionally biased region" description="Acidic residues" evidence="1">
    <location>
        <begin position="119"/>
        <end position="129"/>
    </location>
</feature>
<dbReference type="Pfam" id="PF17936">
    <property type="entry name" value="Big_6"/>
    <property type="match status" value="1"/>
</dbReference>
<dbReference type="InterPro" id="IPR001434">
    <property type="entry name" value="OmcB-like_DUF11"/>
</dbReference>
<feature type="compositionally biased region" description="Polar residues" evidence="1">
    <location>
        <begin position="883"/>
        <end position="892"/>
    </location>
</feature>
<feature type="compositionally biased region" description="Basic and acidic residues" evidence="1">
    <location>
        <begin position="172"/>
        <end position="186"/>
    </location>
</feature>
<evidence type="ECO:0000313" key="5">
    <source>
        <dbReference type="EMBL" id="MDR7340809.1"/>
    </source>
</evidence>
<dbReference type="InterPro" id="IPR000772">
    <property type="entry name" value="Ricin_B_lectin"/>
</dbReference>
<feature type="region of interest" description="Disordered" evidence="1">
    <location>
        <begin position="982"/>
        <end position="1024"/>
    </location>
</feature>
<dbReference type="Gene3D" id="2.80.10.50">
    <property type="match status" value="1"/>
</dbReference>
<name>A0A9X3PUN8_9ACTN</name>
<dbReference type="EMBL" id="JAPZVQ010000007">
    <property type="protein sequence ID" value="MDA1386033.1"/>
    <property type="molecule type" value="Genomic_DNA"/>
</dbReference>
<organism evidence="4 6">
    <name type="scientific">Glycomyces lechevalierae</name>
    <dbReference type="NCBI Taxonomy" id="256034"/>
    <lineage>
        <taxon>Bacteria</taxon>
        <taxon>Bacillati</taxon>
        <taxon>Actinomycetota</taxon>
        <taxon>Actinomycetes</taxon>
        <taxon>Glycomycetales</taxon>
        <taxon>Glycomycetaceae</taxon>
        <taxon>Glycomyces</taxon>
    </lineage>
</organism>
<dbReference type="InterPro" id="IPR035992">
    <property type="entry name" value="Ricin_B-like_lectins"/>
</dbReference>
<dbReference type="Pfam" id="PF00652">
    <property type="entry name" value="Ricin_B_lectin"/>
    <property type="match status" value="1"/>
</dbReference>
<evidence type="ECO:0000313" key="7">
    <source>
        <dbReference type="Proteomes" id="UP001183604"/>
    </source>
</evidence>
<comment type="caution">
    <text evidence="4">The sequence shown here is derived from an EMBL/GenBank/DDBJ whole genome shotgun (WGS) entry which is preliminary data.</text>
</comment>
<proteinExistence type="predicted"/>